<evidence type="ECO:0000313" key="3">
    <source>
        <dbReference type="Proteomes" id="UP000645257"/>
    </source>
</evidence>
<gene>
    <name evidence="2" type="ORF">GCM10011289_34140</name>
</gene>
<dbReference type="EMBL" id="BMYX01000025">
    <property type="protein sequence ID" value="GGY27962.1"/>
    <property type="molecule type" value="Genomic_DNA"/>
</dbReference>
<sequence length="379" mass="43217">MHLRRILLQIPVLSFFYLNQVFALRRAFLRKGVDCLIQTPGMPNDAENLFLKNFQPDVIFTINGACSDVTRGYRAARHIHWLQDNQFNGVDLRRYFESDTSDDIFYFVSERLAGVMRLGPNHLVGQLRFAAEPVDEAAREREVRSSFSLVGYIPNVSMRDTSFTLGNGRTFSGKDYFDFLAQVQGNSLDFPLELMDQLVETFFLTLGVEARGLPAENLSWFREEMIRGANRSRVVRALFERGYDCRLFGPEDWASWPEFASSYCGEAREADQTQSIYQTSALNIHNGGTVHHPRVLDCMASFGGPVLANRCEVRDQNACFEPGVHYLEFDLADLSDVAEFYLANPQAREAISRSAYDEIRARHTWDNRVDDILADLASL</sequence>
<evidence type="ECO:0000313" key="2">
    <source>
        <dbReference type="EMBL" id="GGY27962.1"/>
    </source>
</evidence>
<organism evidence="2 3">
    <name type="scientific">Paludibacterium paludis</name>
    <dbReference type="NCBI Taxonomy" id="1225769"/>
    <lineage>
        <taxon>Bacteria</taxon>
        <taxon>Pseudomonadati</taxon>
        <taxon>Pseudomonadota</taxon>
        <taxon>Betaproteobacteria</taxon>
        <taxon>Neisseriales</taxon>
        <taxon>Chromobacteriaceae</taxon>
        <taxon>Paludibacterium</taxon>
    </lineage>
</organism>
<proteinExistence type="predicted"/>
<name>A0A918P732_9NEIS</name>
<feature type="domain" description="Spore protein YkvP/CgeB glycosyl transferase-like" evidence="1">
    <location>
        <begin position="232"/>
        <end position="374"/>
    </location>
</feature>
<dbReference type="InterPro" id="IPR055259">
    <property type="entry name" value="YkvP/CgeB_Glyco_trans-like"/>
</dbReference>
<accession>A0A918P732</accession>
<dbReference type="RefSeq" id="WP_189536591.1">
    <property type="nucleotide sequence ID" value="NZ_BMYX01000025.1"/>
</dbReference>
<protein>
    <recommendedName>
        <fullName evidence="1">Spore protein YkvP/CgeB glycosyl transferase-like domain-containing protein</fullName>
    </recommendedName>
</protein>
<comment type="caution">
    <text evidence="2">The sequence shown here is derived from an EMBL/GenBank/DDBJ whole genome shotgun (WGS) entry which is preliminary data.</text>
</comment>
<dbReference type="Pfam" id="PF13524">
    <property type="entry name" value="Glyco_trans_1_2"/>
    <property type="match status" value="1"/>
</dbReference>
<reference evidence="2" key="2">
    <citation type="submission" date="2020-09" db="EMBL/GenBank/DDBJ databases">
        <authorList>
            <person name="Sun Q."/>
            <person name="Kim S."/>
        </authorList>
    </citation>
    <scope>NUCLEOTIDE SEQUENCE</scope>
    <source>
        <strain evidence="2">KCTC 32182</strain>
    </source>
</reference>
<keyword evidence="3" id="KW-1185">Reference proteome</keyword>
<dbReference type="Proteomes" id="UP000645257">
    <property type="component" value="Unassembled WGS sequence"/>
</dbReference>
<reference evidence="2" key="1">
    <citation type="journal article" date="2014" name="Int. J. Syst. Evol. Microbiol.">
        <title>Complete genome sequence of Corynebacterium casei LMG S-19264T (=DSM 44701T), isolated from a smear-ripened cheese.</title>
        <authorList>
            <consortium name="US DOE Joint Genome Institute (JGI-PGF)"/>
            <person name="Walter F."/>
            <person name="Albersmeier A."/>
            <person name="Kalinowski J."/>
            <person name="Ruckert C."/>
        </authorList>
    </citation>
    <scope>NUCLEOTIDE SEQUENCE</scope>
    <source>
        <strain evidence="2">KCTC 32182</strain>
    </source>
</reference>
<evidence type="ECO:0000259" key="1">
    <source>
        <dbReference type="Pfam" id="PF13524"/>
    </source>
</evidence>
<dbReference type="AlphaFoldDB" id="A0A918P732"/>